<protein>
    <submittedName>
        <fullName evidence="2">Uncharacterized protein</fullName>
    </submittedName>
</protein>
<evidence type="ECO:0000313" key="2">
    <source>
        <dbReference type="EMBL" id="PUZ57135.1"/>
    </source>
</evidence>
<keyword evidence="3" id="KW-1185">Reference proteome</keyword>
<dbReference type="AlphaFoldDB" id="A0A2T7DNG9"/>
<dbReference type="Proteomes" id="UP000244336">
    <property type="component" value="Chromosome 5"/>
</dbReference>
<evidence type="ECO:0000256" key="1">
    <source>
        <dbReference type="SAM" id="MobiDB-lite"/>
    </source>
</evidence>
<name>A0A2T7DNG9_9POAL</name>
<evidence type="ECO:0000313" key="3">
    <source>
        <dbReference type="Proteomes" id="UP000244336"/>
    </source>
</evidence>
<dbReference type="EMBL" id="CM009753">
    <property type="protein sequence ID" value="PUZ57135.1"/>
    <property type="molecule type" value="Genomic_DNA"/>
</dbReference>
<reference evidence="2 3" key="1">
    <citation type="submission" date="2018-04" db="EMBL/GenBank/DDBJ databases">
        <title>WGS assembly of Panicum hallii var. hallii HAL2.</title>
        <authorList>
            <person name="Lovell J."/>
            <person name="Jenkins J."/>
            <person name="Lowry D."/>
            <person name="Mamidi S."/>
            <person name="Sreedasyam A."/>
            <person name="Weng X."/>
            <person name="Barry K."/>
            <person name="Bonette J."/>
            <person name="Campitelli B."/>
            <person name="Daum C."/>
            <person name="Gordon S."/>
            <person name="Gould B."/>
            <person name="Lipzen A."/>
            <person name="MacQueen A."/>
            <person name="Palacio-Mejia J."/>
            <person name="Plott C."/>
            <person name="Shakirov E."/>
            <person name="Shu S."/>
            <person name="Yoshinaga Y."/>
            <person name="Zane M."/>
            <person name="Rokhsar D."/>
            <person name="Grimwood J."/>
            <person name="Schmutz J."/>
            <person name="Juenger T."/>
        </authorList>
    </citation>
    <scope>NUCLEOTIDE SEQUENCE [LARGE SCALE GENOMIC DNA]</scope>
    <source>
        <strain evidence="3">cv. HAL2</strain>
    </source>
</reference>
<organism evidence="2 3">
    <name type="scientific">Panicum hallii var. hallii</name>
    <dbReference type="NCBI Taxonomy" id="1504633"/>
    <lineage>
        <taxon>Eukaryota</taxon>
        <taxon>Viridiplantae</taxon>
        <taxon>Streptophyta</taxon>
        <taxon>Embryophyta</taxon>
        <taxon>Tracheophyta</taxon>
        <taxon>Spermatophyta</taxon>
        <taxon>Magnoliopsida</taxon>
        <taxon>Liliopsida</taxon>
        <taxon>Poales</taxon>
        <taxon>Poaceae</taxon>
        <taxon>PACMAD clade</taxon>
        <taxon>Panicoideae</taxon>
        <taxon>Panicodae</taxon>
        <taxon>Paniceae</taxon>
        <taxon>Panicinae</taxon>
        <taxon>Panicum</taxon>
        <taxon>Panicum sect. Panicum</taxon>
    </lineage>
</organism>
<proteinExistence type="predicted"/>
<sequence>MLQFDSCSANIGSWDQHKIKKISTPAPIFSPLELMQKSASAGPPRGGDARQAQPAQSRGSRPVDHVADAEEVMLLGIRHDLYIKVIRILGPLSASYDIYLPGDLRVTASTLNTQLMPRLQVYKTN</sequence>
<dbReference type="Gramene" id="PUZ57135">
    <property type="protein sequence ID" value="PUZ57135"/>
    <property type="gene ID" value="GQ55_5G404000"/>
</dbReference>
<feature type="region of interest" description="Disordered" evidence="1">
    <location>
        <begin position="33"/>
        <end position="63"/>
    </location>
</feature>
<accession>A0A2T7DNG9</accession>
<gene>
    <name evidence="2" type="ORF">GQ55_5G404000</name>
</gene>